<evidence type="ECO:0000313" key="3">
    <source>
        <dbReference type="Proteomes" id="UP000639643"/>
    </source>
</evidence>
<organism evidence="2 3">
    <name type="scientific">Colletotrichum musicola</name>
    <dbReference type="NCBI Taxonomy" id="2175873"/>
    <lineage>
        <taxon>Eukaryota</taxon>
        <taxon>Fungi</taxon>
        <taxon>Dikarya</taxon>
        <taxon>Ascomycota</taxon>
        <taxon>Pezizomycotina</taxon>
        <taxon>Sordariomycetes</taxon>
        <taxon>Hypocreomycetidae</taxon>
        <taxon>Glomerellales</taxon>
        <taxon>Glomerellaceae</taxon>
        <taxon>Colletotrichum</taxon>
        <taxon>Colletotrichum orchidearum species complex</taxon>
    </lineage>
</organism>
<dbReference type="PANTHER" id="PTHR24148">
    <property type="entry name" value="ANKYRIN REPEAT DOMAIN-CONTAINING PROTEIN 39 HOMOLOG-RELATED"/>
    <property type="match status" value="1"/>
</dbReference>
<dbReference type="Proteomes" id="UP000639643">
    <property type="component" value="Unassembled WGS sequence"/>
</dbReference>
<feature type="compositionally biased region" description="Low complexity" evidence="1">
    <location>
        <begin position="34"/>
        <end position="57"/>
    </location>
</feature>
<dbReference type="AlphaFoldDB" id="A0A8H6ND71"/>
<proteinExistence type="predicted"/>
<name>A0A8H6ND71_9PEZI</name>
<evidence type="ECO:0000313" key="2">
    <source>
        <dbReference type="EMBL" id="KAF6828994.1"/>
    </source>
</evidence>
<evidence type="ECO:0000256" key="1">
    <source>
        <dbReference type="SAM" id="MobiDB-lite"/>
    </source>
</evidence>
<dbReference type="PANTHER" id="PTHR24148:SF82">
    <property type="entry name" value="HETEROKARYON INCOMPATIBILITY DOMAIN-CONTAINING PROTEIN"/>
    <property type="match status" value="1"/>
</dbReference>
<dbReference type="OrthoDB" id="2157530at2759"/>
<dbReference type="EMBL" id="WIGM01000323">
    <property type="protein sequence ID" value="KAF6828994.1"/>
    <property type="molecule type" value="Genomic_DNA"/>
</dbReference>
<comment type="caution">
    <text evidence="2">The sequence shown here is derived from an EMBL/GenBank/DDBJ whole genome shotgun (WGS) entry which is preliminary data.</text>
</comment>
<accession>A0A8H6ND71</accession>
<gene>
    <name evidence="2" type="ORF">CMUS01_08353</name>
</gene>
<dbReference type="InterPro" id="IPR052895">
    <property type="entry name" value="HetReg/Transcr_Mod"/>
</dbReference>
<sequence length="619" mass="68177">MDEVECSCSRPDIVTAGGITSCMGCGGVPVGLRPTSPSTSSDLSSPGSTSPGPASPGATLAELPDEVVTSDPIYKALGTPTDIRLLTLEPGEFDDPVQSTLSLGNTSGRTEYEAISYTWGGEDNNMAKTGLILVNSQEFAVTPNGETALRRVRLMPQIYSRARLVLIYIGEACPEDEQLLRLLAAGDLAPDFWEVALARRALLLCGSHSIPWSSFQVPQLEARGLAQADLEALPSVVRFQAPQYRDSSDLLQLLDWARSSRATDPRDKVFAVYGLLFGAEIDGLHPDYTLSVKDVYLRIAAWIAQRFGILALLARCVGEDDTDDEELSSALKVMAKATNANLEGARDLLRLATEADLRGEELKKQFNFVVGCEADANDLEGLVMLANEGNLGDGDLRALLFPKTHQTLKLRKLPAWAPDWTFRQSTTTFPDRLIWGDFNPRRVALPVKILADSGILRVPAFKVGKLADELADSSRSRPLAYWSFGGEIGAGYGQAQFVDLTRAYGSWRLSRWTHDEVYLVPRPDEYGSFSFDEPGEVSVYVDPSSVRWIHKSPEGQTTAAGYFSEWMISGLEIGVGLFCPRGLLTIEWYNWGSRGCLEDWAFRADRDRQRRCHPWIWPP</sequence>
<protein>
    <submittedName>
        <fullName evidence="2">Heterokaryon incompatibility protein</fullName>
    </submittedName>
</protein>
<keyword evidence="3" id="KW-1185">Reference proteome</keyword>
<feature type="region of interest" description="Disordered" evidence="1">
    <location>
        <begin position="33"/>
        <end position="58"/>
    </location>
</feature>
<reference evidence="2" key="1">
    <citation type="journal article" date="2020" name="Phytopathology">
        <title>Genome Sequence Resources of Colletotrichum truncatum, C. plurivorum, C. musicola, and C. sojae: Four Species Pathogenic to Soybean (Glycine max).</title>
        <authorList>
            <person name="Rogerio F."/>
            <person name="Boufleur T.R."/>
            <person name="Ciampi-Guillardi M."/>
            <person name="Sukno S.A."/>
            <person name="Thon M.R."/>
            <person name="Massola Junior N.S."/>
            <person name="Baroncelli R."/>
        </authorList>
    </citation>
    <scope>NUCLEOTIDE SEQUENCE</scope>
    <source>
        <strain evidence="2">LFN0074</strain>
    </source>
</reference>